<evidence type="ECO:0000256" key="1">
    <source>
        <dbReference type="ARBA" id="ARBA00004606"/>
    </source>
</evidence>
<reference evidence="6 7" key="1">
    <citation type="submission" date="2014-10" db="EMBL/GenBank/DDBJ databases">
        <title>Draft genome of the hookworm Ancylostoma caninum.</title>
        <authorList>
            <person name="Mitreva M."/>
        </authorList>
    </citation>
    <scope>NUCLEOTIDE SEQUENCE [LARGE SCALE GENOMIC DNA]</scope>
    <source>
        <strain evidence="6 7">Baltimore</strain>
    </source>
</reference>
<keyword evidence="2" id="KW-0328">Glycosyltransferase</keyword>
<name>A0A368GIQ3_ANCCA</name>
<protein>
    <submittedName>
        <fullName evidence="6">Core-2/I-Branching enzyme</fullName>
    </submittedName>
</protein>
<organism evidence="6 7">
    <name type="scientific">Ancylostoma caninum</name>
    <name type="common">Dog hookworm</name>
    <dbReference type="NCBI Taxonomy" id="29170"/>
    <lineage>
        <taxon>Eukaryota</taxon>
        <taxon>Metazoa</taxon>
        <taxon>Ecdysozoa</taxon>
        <taxon>Nematoda</taxon>
        <taxon>Chromadorea</taxon>
        <taxon>Rhabditida</taxon>
        <taxon>Rhabditina</taxon>
        <taxon>Rhabditomorpha</taxon>
        <taxon>Strongyloidea</taxon>
        <taxon>Ancylostomatidae</taxon>
        <taxon>Ancylostomatinae</taxon>
        <taxon>Ancylostoma</taxon>
    </lineage>
</organism>
<evidence type="ECO:0000313" key="6">
    <source>
        <dbReference type="EMBL" id="RCN44261.1"/>
    </source>
</evidence>
<keyword evidence="4" id="KW-0472">Membrane</keyword>
<dbReference type="GO" id="GO:0016757">
    <property type="term" value="F:glycosyltransferase activity"/>
    <property type="evidence" value="ECO:0007669"/>
    <property type="project" value="UniProtKB-KW"/>
</dbReference>
<keyword evidence="5" id="KW-0325">Glycoprotein</keyword>
<dbReference type="PANTHER" id="PTHR46671">
    <property type="entry name" value="PROTEIN CBG11221"/>
    <property type="match status" value="1"/>
</dbReference>
<gene>
    <name evidence="6" type="ORF">ANCCAN_09693</name>
</gene>
<evidence type="ECO:0000256" key="2">
    <source>
        <dbReference type="ARBA" id="ARBA00022676"/>
    </source>
</evidence>
<evidence type="ECO:0000256" key="3">
    <source>
        <dbReference type="ARBA" id="ARBA00022679"/>
    </source>
</evidence>
<dbReference type="Pfam" id="PF02485">
    <property type="entry name" value="Branch"/>
    <property type="match status" value="1"/>
</dbReference>
<keyword evidence="7" id="KW-1185">Reference proteome</keyword>
<dbReference type="AlphaFoldDB" id="A0A368GIQ3"/>
<dbReference type="GO" id="GO:0016020">
    <property type="term" value="C:membrane"/>
    <property type="evidence" value="ECO:0007669"/>
    <property type="project" value="UniProtKB-SubCell"/>
</dbReference>
<evidence type="ECO:0000313" key="7">
    <source>
        <dbReference type="Proteomes" id="UP000252519"/>
    </source>
</evidence>
<accession>A0A368GIQ3</accession>
<evidence type="ECO:0000256" key="4">
    <source>
        <dbReference type="ARBA" id="ARBA00023136"/>
    </source>
</evidence>
<dbReference type="STRING" id="29170.A0A368GIQ3"/>
<evidence type="ECO:0000256" key="5">
    <source>
        <dbReference type="ARBA" id="ARBA00023180"/>
    </source>
</evidence>
<comment type="subcellular location">
    <subcellularLocation>
        <location evidence="1">Membrane</location>
        <topology evidence="1">Single-pass type II membrane protein</topology>
    </subcellularLocation>
</comment>
<dbReference type="PANTHER" id="PTHR46671:SF7">
    <property type="entry name" value="CORE-2_I-BRANCHING ENZYME"/>
    <property type="match status" value="1"/>
</dbReference>
<dbReference type="EMBL" id="JOJR01000133">
    <property type="protein sequence ID" value="RCN44261.1"/>
    <property type="molecule type" value="Genomic_DNA"/>
</dbReference>
<comment type="caution">
    <text evidence="6">The sequence shown here is derived from an EMBL/GenBank/DDBJ whole genome shotgun (WGS) entry which is preliminary data.</text>
</comment>
<sequence>MSMTCDDLRRRIIPPAELRPLEFGVAYARIVYESYEFIEEELRSSYHAQNVFCYSVDKKASENFNRRINALEECFPNVVVTKARFNVDSSGHFMNHAHYECLKALINKPGWRYVLLMQNHDVIIKTVYETVAILGKLEGSNDVGIIPCENKRWNQSAKWDARSLRLYRDEKLATPAQLNASITIARGAVQSSLSRAAVYWMVNTVDLTVLIDQLNQGKYGIDEILVASLQVSEIFDMPGRFTAECMKGKHDIGFITRVHTWVWMSDLCNSKKFRHGACIYGIEDFSWLSRHPKIMANKAGVC</sequence>
<dbReference type="OrthoDB" id="2019572at2759"/>
<dbReference type="Proteomes" id="UP000252519">
    <property type="component" value="Unassembled WGS sequence"/>
</dbReference>
<keyword evidence="3" id="KW-0808">Transferase</keyword>
<proteinExistence type="predicted"/>
<dbReference type="InterPro" id="IPR003406">
    <property type="entry name" value="Glyco_trans_14"/>
</dbReference>